<dbReference type="AlphaFoldDB" id="A0A7L4P8E1"/>
<feature type="transmembrane region" description="Helical" evidence="1">
    <location>
        <begin position="6"/>
        <end position="25"/>
    </location>
</feature>
<evidence type="ECO:0000256" key="1">
    <source>
        <dbReference type="SAM" id="Phobius"/>
    </source>
</evidence>
<feature type="transmembrane region" description="Helical" evidence="1">
    <location>
        <begin position="80"/>
        <end position="100"/>
    </location>
</feature>
<accession>A0A7L4P8E1</accession>
<dbReference type="RefSeq" id="WP_179790307.1">
    <property type="nucleotide sequence ID" value="NZ_JAAVJF010000001.1"/>
</dbReference>
<evidence type="ECO:0000313" key="2">
    <source>
        <dbReference type="EMBL" id="NYR14894.1"/>
    </source>
</evidence>
<comment type="caution">
    <text evidence="2">The sequence shown here is derived from an EMBL/GenBank/DDBJ whole genome shotgun (WGS) entry which is preliminary data.</text>
</comment>
<proteinExistence type="predicted"/>
<organism evidence="2 3">
    <name type="scientific">Pyrobaculum arsenaticum</name>
    <dbReference type="NCBI Taxonomy" id="121277"/>
    <lineage>
        <taxon>Archaea</taxon>
        <taxon>Thermoproteota</taxon>
        <taxon>Thermoprotei</taxon>
        <taxon>Thermoproteales</taxon>
        <taxon>Thermoproteaceae</taxon>
        <taxon>Pyrobaculum</taxon>
    </lineage>
</organism>
<keyword evidence="1" id="KW-0472">Membrane</keyword>
<feature type="transmembrane region" description="Helical" evidence="1">
    <location>
        <begin position="37"/>
        <end position="60"/>
    </location>
</feature>
<evidence type="ECO:0000313" key="3">
    <source>
        <dbReference type="Proteomes" id="UP000554766"/>
    </source>
</evidence>
<dbReference type="EMBL" id="JAAVJF010000001">
    <property type="protein sequence ID" value="NYR14894.1"/>
    <property type="molecule type" value="Genomic_DNA"/>
</dbReference>
<keyword evidence="1" id="KW-1133">Transmembrane helix</keyword>
<dbReference type="Proteomes" id="UP000554766">
    <property type="component" value="Unassembled WGS sequence"/>
</dbReference>
<name>A0A7L4P8E1_9CREN</name>
<keyword evidence="3" id="KW-1185">Reference proteome</keyword>
<protein>
    <submittedName>
        <fullName evidence="2">Uncharacterized protein</fullName>
    </submittedName>
</protein>
<keyword evidence="1" id="KW-0812">Transmembrane</keyword>
<gene>
    <name evidence="2" type="ORF">HC235_02740</name>
</gene>
<sequence>MDPIALAWITAGIAVPAAVLVYVFVGTDMKWAVATGLISVLLLLTLFAYTASIITALYTAVSWPPDPKIVQQGVMYQRVAAGQLAAASFIVGVLAVGYYMEISKKRDHE</sequence>
<reference evidence="2 3" key="1">
    <citation type="journal article" date="2020" name="Nat. Commun.">
        <title>The structures of two archaeal type IV pili illuminate evolutionary relationships.</title>
        <authorList>
            <person name="Wang F."/>
            <person name="Baquero D.P."/>
            <person name="Su Z."/>
            <person name="Beltran L.C."/>
            <person name="Prangishvili D."/>
            <person name="Krupovic M."/>
            <person name="Egelman E.H."/>
        </authorList>
    </citation>
    <scope>NUCLEOTIDE SEQUENCE [LARGE SCALE GENOMIC DNA]</scope>
    <source>
        <strain evidence="2 3">2GA</strain>
    </source>
</reference>